<dbReference type="AlphaFoldDB" id="A0A1F6FG51"/>
<dbReference type="EMBL" id="MFMM01000001">
    <property type="protein sequence ID" value="OGG84840.1"/>
    <property type="molecule type" value="Genomic_DNA"/>
</dbReference>
<sequence length="285" mass="31080">MKQHLFFGFILIVCALGAFVILNEYIYQEKQEPNPLPVGEVTLTGVVTAVDTEQMMVDGPAVVSFISPVGEMHDILLPSMGRGLCAAGEGVAEVSSIKEGSAVEVRGEMTEEGVVPCSSDTHYLRVFERVLEADAKYEFTYRAAPAGYVTQGTEGMSVDPDFVSGFILMSEAGSKEIAATPDLPREYPPTIQGRVYKNTGKESAEDWASNHPLESNIELAMSEPRTVMVGHVQALRYTADGLYASTVYVVTNDDLVYVFTGAYSDAESDIIKDFEDLVQSIEFIE</sequence>
<dbReference type="Proteomes" id="UP000177325">
    <property type="component" value="Unassembled WGS sequence"/>
</dbReference>
<keyword evidence="1" id="KW-0812">Transmembrane</keyword>
<proteinExistence type="predicted"/>
<gene>
    <name evidence="2" type="ORF">A3G90_02040</name>
</gene>
<accession>A0A1F6FG51</accession>
<comment type="caution">
    <text evidence="2">The sequence shown here is derived from an EMBL/GenBank/DDBJ whole genome shotgun (WGS) entry which is preliminary data.</text>
</comment>
<keyword evidence="1" id="KW-1133">Transmembrane helix</keyword>
<protein>
    <submittedName>
        <fullName evidence="2">Uncharacterized protein</fullName>
    </submittedName>
</protein>
<evidence type="ECO:0000313" key="3">
    <source>
        <dbReference type="Proteomes" id="UP000177325"/>
    </source>
</evidence>
<dbReference type="STRING" id="1798525.A3G90_02040"/>
<feature type="transmembrane region" description="Helical" evidence="1">
    <location>
        <begin position="6"/>
        <end position="27"/>
    </location>
</feature>
<keyword evidence="1" id="KW-0472">Membrane</keyword>
<reference evidence="2 3" key="1">
    <citation type="journal article" date="2016" name="Nat. Commun.">
        <title>Thousands of microbial genomes shed light on interconnected biogeochemical processes in an aquifer system.</title>
        <authorList>
            <person name="Anantharaman K."/>
            <person name="Brown C.T."/>
            <person name="Hug L.A."/>
            <person name="Sharon I."/>
            <person name="Castelle C.J."/>
            <person name="Probst A.J."/>
            <person name="Thomas B.C."/>
            <person name="Singh A."/>
            <person name="Wilkins M.J."/>
            <person name="Karaoz U."/>
            <person name="Brodie E.L."/>
            <person name="Williams K.H."/>
            <person name="Hubbard S.S."/>
            <person name="Banfield J.F."/>
        </authorList>
    </citation>
    <scope>NUCLEOTIDE SEQUENCE [LARGE SCALE GENOMIC DNA]</scope>
</reference>
<evidence type="ECO:0000313" key="2">
    <source>
        <dbReference type="EMBL" id="OGG84840.1"/>
    </source>
</evidence>
<evidence type="ECO:0000256" key="1">
    <source>
        <dbReference type="SAM" id="Phobius"/>
    </source>
</evidence>
<organism evidence="2 3">
    <name type="scientific">Candidatus Kaiserbacteria bacterium RIFCSPLOWO2_12_FULL_45_26</name>
    <dbReference type="NCBI Taxonomy" id="1798525"/>
    <lineage>
        <taxon>Bacteria</taxon>
        <taxon>Candidatus Kaiseribacteriota</taxon>
    </lineage>
</organism>
<name>A0A1F6FG51_9BACT</name>